<dbReference type="GO" id="GO:0016853">
    <property type="term" value="F:isomerase activity"/>
    <property type="evidence" value="ECO:0007669"/>
    <property type="project" value="UniProtKB-KW"/>
</dbReference>
<dbReference type="InterPro" id="IPR004370">
    <property type="entry name" value="4-OT-like_dom"/>
</dbReference>
<evidence type="ECO:0000313" key="4">
    <source>
        <dbReference type="Proteomes" id="UP000019491"/>
    </source>
</evidence>
<evidence type="ECO:0000259" key="2">
    <source>
        <dbReference type="Pfam" id="PF01361"/>
    </source>
</evidence>
<dbReference type="RefSeq" id="WP_037238401.1">
    <property type="nucleotide sequence ID" value="NZ_BAWF01000052.1"/>
</dbReference>
<dbReference type="OrthoDB" id="118855at2"/>
<name>X0QBL2_RHOWR</name>
<dbReference type="EMBL" id="BAWF01000052">
    <property type="protein sequence ID" value="GAF48326.1"/>
    <property type="molecule type" value="Genomic_DNA"/>
</dbReference>
<gene>
    <name evidence="3" type="ORF">RW1_052_00330</name>
</gene>
<dbReference type="Proteomes" id="UP000019491">
    <property type="component" value="Unassembled WGS sequence"/>
</dbReference>
<accession>X0QBL2</accession>
<keyword evidence="1" id="KW-0413">Isomerase</keyword>
<dbReference type="Pfam" id="PF01361">
    <property type="entry name" value="Tautomerase"/>
    <property type="match status" value="1"/>
</dbReference>
<organism evidence="3 4">
    <name type="scientific">Rhodococcus wratislaviensis NBRC 100605</name>
    <dbReference type="NCBI Taxonomy" id="1219028"/>
    <lineage>
        <taxon>Bacteria</taxon>
        <taxon>Bacillati</taxon>
        <taxon>Actinomycetota</taxon>
        <taxon>Actinomycetes</taxon>
        <taxon>Mycobacteriales</taxon>
        <taxon>Nocardiaceae</taxon>
        <taxon>Rhodococcus</taxon>
    </lineage>
</organism>
<feature type="domain" description="4-oxalocrotonate tautomerase-like" evidence="2">
    <location>
        <begin position="4"/>
        <end position="56"/>
    </location>
</feature>
<reference evidence="3 4" key="1">
    <citation type="submission" date="2014-02" db="EMBL/GenBank/DDBJ databases">
        <title>Whole genome shotgun sequence of Rhodococcus wratislaviensis NBRC 100605.</title>
        <authorList>
            <person name="Hosoyama A."/>
            <person name="Tsuchikane K."/>
            <person name="Yoshida I."/>
            <person name="Ohji S."/>
            <person name="Ichikawa N."/>
            <person name="Yamazoe A."/>
            <person name="Fujita N."/>
        </authorList>
    </citation>
    <scope>NUCLEOTIDE SEQUENCE [LARGE SCALE GENOMIC DNA]</scope>
    <source>
        <strain evidence="3 4">NBRC 100605</strain>
    </source>
</reference>
<dbReference type="Gene3D" id="3.30.429.10">
    <property type="entry name" value="Macrophage Migration Inhibitory Factor"/>
    <property type="match status" value="1"/>
</dbReference>
<dbReference type="SUPFAM" id="SSF55331">
    <property type="entry name" value="Tautomerase/MIF"/>
    <property type="match status" value="1"/>
</dbReference>
<evidence type="ECO:0000256" key="1">
    <source>
        <dbReference type="ARBA" id="ARBA00023235"/>
    </source>
</evidence>
<keyword evidence="4" id="KW-1185">Reference proteome</keyword>
<dbReference type="InterPro" id="IPR014347">
    <property type="entry name" value="Tautomerase/MIF_sf"/>
</dbReference>
<protein>
    <recommendedName>
        <fullName evidence="2">4-oxalocrotonate tautomerase-like domain-containing protein</fullName>
    </recommendedName>
</protein>
<evidence type="ECO:0000313" key="3">
    <source>
        <dbReference type="EMBL" id="GAF48326.1"/>
    </source>
</evidence>
<proteinExistence type="predicted"/>
<sequence>MPVIQCHNRAGLDLETKAQLAEEITRDVHEIVKSPNDLISVIFSDLPAESTYRNGQATNETVIFCHIRKGRTDGAIERLLKTISHTYAKFTGLGLDEIEVAAAEYPAVHTMRNGQLLPEPPIV</sequence>
<dbReference type="AlphaFoldDB" id="X0QBL2"/>
<comment type="caution">
    <text evidence="3">The sequence shown here is derived from an EMBL/GenBank/DDBJ whole genome shotgun (WGS) entry which is preliminary data.</text>
</comment>